<dbReference type="Pfam" id="PF01256">
    <property type="entry name" value="Carb_kinase"/>
    <property type="match status" value="1"/>
</dbReference>
<comment type="function">
    <text evidence="18">Catalyzes the epimerization of the S- and R-forms of NAD(P)HX, a damaged form of NAD(P)H that is a result of enzymatic or heat-dependent hydration. This is a prerequisite for the S-specific NAD(P)H-hydrate dehydratase to allow the repair of both epimers of NAD(P)HX.</text>
</comment>
<keyword evidence="9 18" id="KW-0630">Potassium</keyword>
<evidence type="ECO:0000256" key="19">
    <source>
        <dbReference type="PIRNR" id="PIRNR017184"/>
    </source>
</evidence>
<comment type="function">
    <text evidence="14 19">Bifunctional enzyme that catalyzes the epimerization of the S- and R-forms of NAD(P)HX and the dehydration of the S-form of NAD(P)HX at the expense of ADP, which is converted to AMP. This allows the repair of both epimers of NAD(P)HX, a damaged form of NAD(P)H that is a result of enzymatic or heat-dependent hydration.</text>
</comment>
<evidence type="ECO:0000259" key="20">
    <source>
        <dbReference type="PROSITE" id="PS51383"/>
    </source>
</evidence>
<comment type="catalytic activity">
    <reaction evidence="16 17 19">
        <text>(6S)-NADPHX + ADP = AMP + phosphate + NADPH + H(+)</text>
        <dbReference type="Rhea" id="RHEA:32235"/>
        <dbReference type="ChEBI" id="CHEBI:15378"/>
        <dbReference type="ChEBI" id="CHEBI:43474"/>
        <dbReference type="ChEBI" id="CHEBI:57783"/>
        <dbReference type="ChEBI" id="CHEBI:64076"/>
        <dbReference type="ChEBI" id="CHEBI:456215"/>
        <dbReference type="ChEBI" id="CHEBI:456216"/>
        <dbReference type="EC" id="4.2.1.136"/>
    </reaction>
</comment>
<keyword evidence="12 17" id="KW-0456">Lyase</keyword>
<accession>A0A9D5K7V9</accession>
<evidence type="ECO:0000256" key="17">
    <source>
        <dbReference type="HAMAP-Rule" id="MF_01965"/>
    </source>
</evidence>
<dbReference type="EMBL" id="WJKJ01000022">
    <property type="protein sequence ID" value="MBD3363725.1"/>
    <property type="molecule type" value="Genomic_DNA"/>
</dbReference>
<dbReference type="EC" id="5.1.99.6" evidence="19"/>
<gene>
    <name evidence="18" type="primary">nnrE</name>
    <name evidence="17" type="synonym">nnrD</name>
    <name evidence="22" type="ORF">GF359_00765</name>
</gene>
<feature type="binding site" evidence="17">
    <location>
        <position position="451"/>
    </location>
    <ligand>
        <name>(6S)-NADPHX</name>
        <dbReference type="ChEBI" id="CHEBI:64076"/>
    </ligand>
</feature>
<comment type="similarity">
    <text evidence="17">Belongs to the NnrD/CARKD family.</text>
</comment>
<comment type="cofactor">
    <cofactor evidence="17">
        <name>Mg(2+)</name>
        <dbReference type="ChEBI" id="CHEBI:18420"/>
    </cofactor>
</comment>
<evidence type="ECO:0000256" key="7">
    <source>
        <dbReference type="ARBA" id="ARBA00022840"/>
    </source>
</evidence>
<comment type="similarity">
    <text evidence="18">Belongs to the NnrE/AIBP family.</text>
</comment>
<evidence type="ECO:0000256" key="14">
    <source>
        <dbReference type="ARBA" id="ARBA00025153"/>
    </source>
</evidence>
<dbReference type="PANTHER" id="PTHR12592">
    <property type="entry name" value="ATP-DEPENDENT (S)-NAD(P)H-HYDRATE DEHYDRATASE FAMILY MEMBER"/>
    <property type="match status" value="1"/>
</dbReference>
<dbReference type="EC" id="4.2.1.136" evidence="19"/>
<evidence type="ECO:0000256" key="1">
    <source>
        <dbReference type="ARBA" id="ARBA00000013"/>
    </source>
</evidence>
<comment type="subunit">
    <text evidence="17">Homotetramer.</text>
</comment>
<protein>
    <recommendedName>
        <fullName evidence="19">Bifunctional NAD(P)H-hydrate repair enzyme</fullName>
    </recommendedName>
    <alternativeName>
        <fullName evidence="19">Nicotinamide nucleotide repair protein</fullName>
    </alternativeName>
    <domain>
        <recommendedName>
            <fullName evidence="19">ADP-dependent (S)-NAD(P)H-hydrate dehydratase</fullName>
            <ecNumber evidence="19">4.2.1.136</ecNumber>
        </recommendedName>
        <alternativeName>
            <fullName evidence="19">ADP-dependent NAD(P)HX dehydratase</fullName>
        </alternativeName>
    </domain>
    <domain>
        <recommendedName>
            <fullName evidence="19">NAD(P)H-hydrate epimerase</fullName>
            <ecNumber evidence="19">5.1.99.6</ecNumber>
        </recommendedName>
    </domain>
</protein>
<comment type="function">
    <text evidence="17">Catalyzes the dehydration of the S-form of NAD(P)HX at the expense of ADP, which is converted to AMP. Together with NAD(P)HX epimerase, which catalyzes the epimerization of the S- and R-forms, the enzyme allows the repair of both epimers of NAD(P)HX, a damaged form of NAD(P)H that is a result of enzymatic or heat-dependent hydration.</text>
</comment>
<evidence type="ECO:0000256" key="16">
    <source>
        <dbReference type="ARBA" id="ARBA00049209"/>
    </source>
</evidence>
<feature type="domain" description="YjeF N-terminal" evidence="21">
    <location>
        <begin position="9"/>
        <end position="219"/>
    </location>
</feature>
<dbReference type="PROSITE" id="PS01050">
    <property type="entry name" value="YJEF_C_2"/>
    <property type="match status" value="1"/>
</dbReference>
<dbReference type="PIRSF" id="PIRSF017184">
    <property type="entry name" value="Nnr"/>
    <property type="match status" value="1"/>
</dbReference>
<evidence type="ECO:0000313" key="23">
    <source>
        <dbReference type="Proteomes" id="UP000630660"/>
    </source>
</evidence>
<evidence type="ECO:0000256" key="3">
    <source>
        <dbReference type="ARBA" id="ARBA00006001"/>
    </source>
</evidence>
<feature type="binding site" evidence="17">
    <location>
        <position position="385"/>
    </location>
    <ligand>
        <name>(6S)-NADPHX</name>
        <dbReference type="ChEBI" id="CHEBI:64076"/>
    </ligand>
</feature>
<dbReference type="InterPro" id="IPR000631">
    <property type="entry name" value="CARKD"/>
</dbReference>
<proteinExistence type="inferred from homology"/>
<evidence type="ECO:0000256" key="5">
    <source>
        <dbReference type="ARBA" id="ARBA00022723"/>
    </source>
</evidence>
<feature type="binding site" evidence="17">
    <location>
        <position position="334"/>
    </location>
    <ligand>
        <name>(6S)-NADPHX</name>
        <dbReference type="ChEBI" id="CHEBI:64076"/>
    </ligand>
</feature>
<dbReference type="Gene3D" id="3.40.1190.20">
    <property type="match status" value="1"/>
</dbReference>
<dbReference type="CDD" id="cd01171">
    <property type="entry name" value="YXKO-related"/>
    <property type="match status" value="1"/>
</dbReference>
<keyword evidence="8 17" id="KW-0521">NADP</keyword>
<comment type="catalytic activity">
    <reaction evidence="15 17 19">
        <text>(6S)-NADHX + ADP = AMP + phosphate + NADH + H(+)</text>
        <dbReference type="Rhea" id="RHEA:32223"/>
        <dbReference type="ChEBI" id="CHEBI:15378"/>
        <dbReference type="ChEBI" id="CHEBI:43474"/>
        <dbReference type="ChEBI" id="CHEBI:57945"/>
        <dbReference type="ChEBI" id="CHEBI:64074"/>
        <dbReference type="ChEBI" id="CHEBI:456215"/>
        <dbReference type="ChEBI" id="CHEBI:456216"/>
        <dbReference type="EC" id="4.2.1.136"/>
    </reaction>
</comment>
<keyword evidence="13" id="KW-0511">Multifunctional enzyme</keyword>
<feature type="binding site" evidence="17">
    <location>
        <position position="450"/>
    </location>
    <ligand>
        <name>AMP</name>
        <dbReference type="ChEBI" id="CHEBI:456215"/>
    </ligand>
</feature>
<dbReference type="SUPFAM" id="SSF64153">
    <property type="entry name" value="YjeF N-terminal domain-like"/>
    <property type="match status" value="1"/>
</dbReference>
<keyword evidence="6 17" id="KW-0547">Nucleotide-binding</keyword>
<dbReference type="GO" id="GO:0052856">
    <property type="term" value="F:NAD(P)HX epimerase activity"/>
    <property type="evidence" value="ECO:0007669"/>
    <property type="project" value="UniProtKB-UniRule"/>
</dbReference>
<keyword evidence="10 17" id="KW-0520">NAD</keyword>
<dbReference type="HAMAP" id="MF_01965">
    <property type="entry name" value="NADHX_dehydratase"/>
    <property type="match status" value="1"/>
</dbReference>
<dbReference type="NCBIfam" id="TIGR00197">
    <property type="entry name" value="yjeF_nterm"/>
    <property type="match status" value="1"/>
</dbReference>
<dbReference type="InterPro" id="IPR029056">
    <property type="entry name" value="Ribokinase-like"/>
</dbReference>
<comment type="similarity">
    <text evidence="4 19">In the C-terminal section; belongs to the NnrD/CARKD family.</text>
</comment>
<dbReference type="Proteomes" id="UP000630660">
    <property type="component" value="Unassembled WGS sequence"/>
</dbReference>
<comment type="caution">
    <text evidence="18">Lacks conserved residue(s) required for the propagation of feature annotation.</text>
</comment>
<dbReference type="SUPFAM" id="SSF53613">
    <property type="entry name" value="Ribokinase-like"/>
    <property type="match status" value="1"/>
</dbReference>
<dbReference type="GO" id="GO:0046496">
    <property type="term" value="P:nicotinamide nucleotide metabolic process"/>
    <property type="evidence" value="ECO:0007669"/>
    <property type="project" value="UniProtKB-UniRule"/>
</dbReference>
<keyword evidence="7 17" id="KW-0067">ATP-binding</keyword>
<comment type="similarity">
    <text evidence="3 19">In the N-terminal section; belongs to the NnrE/AIBP family.</text>
</comment>
<evidence type="ECO:0000256" key="12">
    <source>
        <dbReference type="ARBA" id="ARBA00023239"/>
    </source>
</evidence>
<evidence type="ECO:0000256" key="15">
    <source>
        <dbReference type="ARBA" id="ARBA00048238"/>
    </source>
</evidence>
<reference evidence="22" key="1">
    <citation type="submission" date="2019-11" db="EMBL/GenBank/DDBJ databases">
        <title>Microbial mats filling the niche in hypersaline microbial mats.</title>
        <authorList>
            <person name="Wong H.L."/>
            <person name="Macleod F.I."/>
            <person name="White R.A. III"/>
            <person name="Burns B.P."/>
        </authorList>
    </citation>
    <scope>NUCLEOTIDE SEQUENCE</scope>
    <source>
        <strain evidence="22">Bin_327</strain>
    </source>
</reference>
<dbReference type="GO" id="GO:0046872">
    <property type="term" value="F:metal ion binding"/>
    <property type="evidence" value="ECO:0007669"/>
    <property type="project" value="UniProtKB-UniRule"/>
</dbReference>
<dbReference type="Gene3D" id="3.40.50.10260">
    <property type="entry name" value="YjeF N-terminal domain"/>
    <property type="match status" value="1"/>
</dbReference>
<name>A0A9D5K7V9_UNCW3</name>
<feature type="binding site" evidence="17">
    <location>
        <position position="263"/>
    </location>
    <ligand>
        <name>(6S)-NADPHX</name>
        <dbReference type="ChEBI" id="CHEBI:64076"/>
    </ligand>
</feature>
<comment type="catalytic activity">
    <reaction evidence="2 18 19">
        <text>(6R)-NADPHX = (6S)-NADPHX</text>
        <dbReference type="Rhea" id="RHEA:32227"/>
        <dbReference type="ChEBI" id="CHEBI:64076"/>
        <dbReference type="ChEBI" id="CHEBI:64077"/>
        <dbReference type="EC" id="5.1.99.6"/>
    </reaction>
</comment>
<evidence type="ECO:0000313" key="22">
    <source>
        <dbReference type="EMBL" id="MBD3363725.1"/>
    </source>
</evidence>
<evidence type="ECO:0000256" key="11">
    <source>
        <dbReference type="ARBA" id="ARBA00023235"/>
    </source>
</evidence>
<feature type="binding site" evidence="18">
    <location>
        <begin position="134"/>
        <end position="140"/>
    </location>
    <ligand>
        <name>(6S)-NADPHX</name>
        <dbReference type="ChEBI" id="CHEBI:64076"/>
    </ligand>
</feature>
<comment type="catalytic activity">
    <reaction evidence="1 18 19">
        <text>(6R)-NADHX = (6S)-NADHX</text>
        <dbReference type="Rhea" id="RHEA:32215"/>
        <dbReference type="ChEBI" id="CHEBI:64074"/>
        <dbReference type="ChEBI" id="CHEBI:64075"/>
        <dbReference type="EC" id="5.1.99.6"/>
    </reaction>
</comment>
<feature type="binding site" evidence="17">
    <location>
        <begin position="422"/>
        <end position="426"/>
    </location>
    <ligand>
        <name>AMP</name>
        <dbReference type="ChEBI" id="CHEBI:456215"/>
    </ligand>
</feature>
<comment type="cofactor">
    <cofactor evidence="18 19">
        <name>K(+)</name>
        <dbReference type="ChEBI" id="CHEBI:29103"/>
    </cofactor>
    <text evidence="18 19">Binds 1 potassium ion per subunit.</text>
</comment>
<dbReference type="InterPro" id="IPR030677">
    <property type="entry name" value="Nnr"/>
</dbReference>
<feature type="binding site" evidence="18">
    <location>
        <position position="130"/>
    </location>
    <ligand>
        <name>K(+)</name>
        <dbReference type="ChEBI" id="CHEBI:29103"/>
    </ligand>
</feature>
<dbReference type="GO" id="GO:0052855">
    <property type="term" value="F:ADP-dependent NAD(P)H-hydrate dehydratase activity"/>
    <property type="evidence" value="ECO:0007669"/>
    <property type="project" value="UniProtKB-UniRule"/>
</dbReference>
<feature type="binding site" evidence="18">
    <location>
        <position position="163"/>
    </location>
    <ligand>
        <name>(6S)-NADPHX</name>
        <dbReference type="ChEBI" id="CHEBI:64076"/>
    </ligand>
</feature>
<feature type="binding site" evidence="18">
    <location>
        <position position="59"/>
    </location>
    <ligand>
        <name>K(+)</name>
        <dbReference type="ChEBI" id="CHEBI:29103"/>
    </ligand>
</feature>
<dbReference type="PANTHER" id="PTHR12592:SF0">
    <property type="entry name" value="ATP-DEPENDENT (S)-NAD(P)H-HYDRATE DEHYDRATASE"/>
    <property type="match status" value="1"/>
</dbReference>
<keyword evidence="5 18" id="KW-0479">Metal-binding</keyword>
<evidence type="ECO:0000256" key="18">
    <source>
        <dbReference type="HAMAP-Rule" id="MF_01966"/>
    </source>
</evidence>
<dbReference type="GO" id="GO:0005524">
    <property type="term" value="F:ATP binding"/>
    <property type="evidence" value="ECO:0007669"/>
    <property type="project" value="UniProtKB-UniRule"/>
</dbReference>
<dbReference type="PROSITE" id="PS51385">
    <property type="entry name" value="YJEF_N"/>
    <property type="match status" value="1"/>
</dbReference>
<feature type="binding site" evidence="18">
    <location>
        <position position="166"/>
    </location>
    <ligand>
        <name>K(+)</name>
        <dbReference type="ChEBI" id="CHEBI:29103"/>
    </ligand>
</feature>
<evidence type="ECO:0000256" key="4">
    <source>
        <dbReference type="ARBA" id="ARBA00009524"/>
    </source>
</evidence>
<dbReference type="NCBIfam" id="TIGR00196">
    <property type="entry name" value="yjeF_cterm"/>
    <property type="match status" value="1"/>
</dbReference>
<keyword evidence="11 18" id="KW-0413">Isomerase</keyword>
<dbReference type="InterPro" id="IPR036652">
    <property type="entry name" value="YjeF_N_dom_sf"/>
</dbReference>
<evidence type="ECO:0000256" key="6">
    <source>
        <dbReference type="ARBA" id="ARBA00022741"/>
    </source>
</evidence>
<evidence type="ECO:0000256" key="10">
    <source>
        <dbReference type="ARBA" id="ARBA00023027"/>
    </source>
</evidence>
<feature type="domain" description="YjeF C-terminal" evidence="20">
    <location>
        <begin position="228"/>
        <end position="510"/>
    </location>
</feature>
<dbReference type="Pfam" id="PF03853">
    <property type="entry name" value="YjeF_N"/>
    <property type="match status" value="1"/>
</dbReference>
<evidence type="ECO:0000256" key="13">
    <source>
        <dbReference type="ARBA" id="ARBA00023268"/>
    </source>
</evidence>
<evidence type="ECO:0000256" key="9">
    <source>
        <dbReference type="ARBA" id="ARBA00022958"/>
    </source>
</evidence>
<evidence type="ECO:0000256" key="8">
    <source>
        <dbReference type="ARBA" id="ARBA00022857"/>
    </source>
</evidence>
<dbReference type="PROSITE" id="PS51383">
    <property type="entry name" value="YJEF_C_3"/>
    <property type="match status" value="1"/>
</dbReference>
<evidence type="ECO:0000259" key="21">
    <source>
        <dbReference type="PROSITE" id="PS51385"/>
    </source>
</evidence>
<comment type="caution">
    <text evidence="22">The sequence shown here is derived from an EMBL/GenBank/DDBJ whole genome shotgun (WGS) entry which is preliminary data.</text>
</comment>
<dbReference type="AlphaFoldDB" id="A0A9D5K7V9"/>
<dbReference type="InterPro" id="IPR004443">
    <property type="entry name" value="YjeF_N_dom"/>
</dbReference>
<dbReference type="GO" id="GO:0110051">
    <property type="term" value="P:metabolite repair"/>
    <property type="evidence" value="ECO:0007669"/>
    <property type="project" value="TreeGrafter"/>
</dbReference>
<organism evidence="22 23">
    <name type="scientific">candidate division WOR-3 bacterium</name>
    <dbReference type="NCBI Taxonomy" id="2052148"/>
    <lineage>
        <taxon>Bacteria</taxon>
        <taxon>Bacteria division WOR-3</taxon>
    </lineage>
</organism>
<dbReference type="HAMAP" id="MF_01966">
    <property type="entry name" value="NADHX_epimerase"/>
    <property type="match status" value="1"/>
</dbReference>
<dbReference type="InterPro" id="IPR017953">
    <property type="entry name" value="Carbohydrate_kinase_pred_CS"/>
</dbReference>
<feature type="binding site" evidence="18">
    <location>
        <begin position="58"/>
        <end position="62"/>
    </location>
    <ligand>
        <name>(6S)-NADPHX</name>
        <dbReference type="ChEBI" id="CHEBI:64076"/>
    </ligand>
</feature>
<evidence type="ECO:0000256" key="2">
    <source>
        <dbReference type="ARBA" id="ARBA00000909"/>
    </source>
</evidence>
<sequence length="519" mass="54879">MRLVRKAEMRDVDARAISEFSIPSLLLMENAGRGVAETIEEYFTPENLSVLVICGKGNNGGDGFVVARHLANSGAEVEIILLSKISELKGDAETNAKIARKSGIPIDEVTTEDDLACWKASISDFEVICDGIFGTGFKGSPKGLAKSAIELVNSASSFIVSIDIPSGIEADGCEPECAVSADLTVTMAYLKPSHLLYPARDYCGDIWVADIGIPNPLIDAEGRLRLMTAEDACLLIPERVPWGNKSTFGKVLILAGSKGMSGAARLACEAALRTGAGLTYLGFPETLSEVLDTSLLETVKRPLPDTGDGHLGLQAFADISKIADEVKLLAMGPGLGTHPETVALVKKLLVEWKKPMIADADAINAIATEPGLLEGKKPPIILTPHPGEMARLIEGKAHEIDINRLDVAEEYARKWSSVLVLKGAPTITACPDEVWVNSTGNSGLSSGGTGDVLTGTIAGLAAQGLPLTQAARLGVWLHGRAGDLSADELGEHSVVAGDLLYYLPEAMLSACEEREEETD</sequence>